<dbReference type="AlphaFoldDB" id="A0A0F5Q9T9"/>
<dbReference type="STRING" id="1293439.WH87_08535"/>
<proteinExistence type="predicted"/>
<evidence type="ECO:0000313" key="2">
    <source>
        <dbReference type="Proteomes" id="UP000033411"/>
    </source>
</evidence>
<dbReference type="PANTHER" id="PTHR30087:SF1">
    <property type="entry name" value="HYPOTHETICAL CYTOSOLIC PROTEIN"/>
    <property type="match status" value="1"/>
</dbReference>
<dbReference type="OrthoDB" id="495783at2"/>
<evidence type="ECO:0000313" key="1">
    <source>
        <dbReference type="EMBL" id="KKC37747.1"/>
    </source>
</evidence>
<sequence length="164" mass="16966">MSTKPKILISACLLGRPVRYNGKGKPLDHPLVAHWRDEGRLVAICPELAGGFSVPRPPAEIADNSSGDAVLSGSGRVVDNTGADVTAPFLAGAEAALALAREHDIHHALLIDGSPSCGSSTIYDGKFDGTRHHAAGVTAALLRQNGIAVFTERDVDALASALIA</sequence>
<protein>
    <submittedName>
        <fullName evidence="1">Purine nucleoside phosphorylase</fullName>
    </submittedName>
</protein>
<dbReference type="EMBL" id="LANJ01000016">
    <property type="protein sequence ID" value="KKC37747.1"/>
    <property type="molecule type" value="Genomic_DNA"/>
</dbReference>
<name>A0A0F5Q9T9_9HYPH</name>
<keyword evidence="2" id="KW-1185">Reference proteome</keyword>
<dbReference type="Proteomes" id="UP000033411">
    <property type="component" value="Unassembled WGS sequence"/>
</dbReference>
<dbReference type="Pfam" id="PF04463">
    <property type="entry name" value="2-thiour_desulf"/>
    <property type="match status" value="1"/>
</dbReference>
<dbReference type="PANTHER" id="PTHR30087">
    <property type="entry name" value="INNER MEMBRANE PROTEIN"/>
    <property type="match status" value="1"/>
</dbReference>
<organism evidence="1 2">
    <name type="scientific">Devosia epidermidihirudinis</name>
    <dbReference type="NCBI Taxonomy" id="1293439"/>
    <lineage>
        <taxon>Bacteria</taxon>
        <taxon>Pseudomonadati</taxon>
        <taxon>Pseudomonadota</taxon>
        <taxon>Alphaproteobacteria</taxon>
        <taxon>Hyphomicrobiales</taxon>
        <taxon>Devosiaceae</taxon>
        <taxon>Devosia</taxon>
    </lineage>
</organism>
<reference evidence="1 2" key="1">
    <citation type="submission" date="2015-03" db="EMBL/GenBank/DDBJ databases">
        <authorList>
            <person name="Lepp D."/>
            <person name="Hassan Y.I."/>
            <person name="Li X.-Z."/>
            <person name="Zhou T."/>
        </authorList>
    </citation>
    <scope>NUCLEOTIDE SEQUENCE [LARGE SCALE GENOMIC DNA]</scope>
    <source>
        <strain evidence="1 2">E84</strain>
    </source>
</reference>
<dbReference type="RefSeq" id="WP_046139496.1">
    <property type="nucleotide sequence ID" value="NZ_LANJ01000016.1"/>
</dbReference>
<comment type="caution">
    <text evidence="1">The sequence shown here is derived from an EMBL/GenBank/DDBJ whole genome shotgun (WGS) entry which is preliminary data.</text>
</comment>
<dbReference type="InterPro" id="IPR007553">
    <property type="entry name" value="2-thiour_desulf"/>
</dbReference>
<dbReference type="PATRIC" id="fig|1293439.3.peg.1285"/>
<accession>A0A0F5Q9T9</accession>
<gene>
    <name evidence="1" type="ORF">WH87_08535</name>
</gene>